<evidence type="ECO:0000256" key="7">
    <source>
        <dbReference type="SAM" id="MobiDB-lite"/>
    </source>
</evidence>
<keyword evidence="6" id="KW-0449">Lipoprotein</keyword>
<gene>
    <name evidence="9" type="ORF">KT99_18902</name>
</gene>
<dbReference type="PROSITE" id="PS51257">
    <property type="entry name" value="PROKAR_LIPOPROTEIN"/>
    <property type="match status" value="1"/>
</dbReference>
<sequence>MERLMLRKMRLCSLMLFASLFVTACGQTGALYKSPDKKDNQKQEQQQAKKQSNKE</sequence>
<accession>A9CX78</accession>
<feature type="signal peptide" evidence="8">
    <location>
        <begin position="1"/>
        <end position="24"/>
    </location>
</feature>
<evidence type="ECO:0000256" key="5">
    <source>
        <dbReference type="ARBA" id="ARBA00023237"/>
    </source>
</evidence>
<organism evidence="9 10">
    <name type="scientific">Shewanella benthica KT99</name>
    <dbReference type="NCBI Taxonomy" id="314608"/>
    <lineage>
        <taxon>Bacteria</taxon>
        <taxon>Pseudomonadati</taxon>
        <taxon>Pseudomonadota</taxon>
        <taxon>Gammaproteobacteria</taxon>
        <taxon>Alteromonadales</taxon>
        <taxon>Shewanellaceae</taxon>
        <taxon>Shewanella</taxon>
    </lineage>
</organism>
<feature type="chain" id="PRO_5002736183" description="Lipoprotein" evidence="8">
    <location>
        <begin position="25"/>
        <end position="55"/>
    </location>
</feature>
<reference evidence="9 10" key="1">
    <citation type="submission" date="2007-10" db="EMBL/GenBank/DDBJ databases">
        <authorList>
            <person name="Yayanos A."/>
            <person name="Ferriera S."/>
            <person name="Johnson J."/>
            <person name="Kravitz S."/>
            <person name="Halpern A."/>
            <person name="Remington K."/>
            <person name="Beeson K."/>
            <person name="Tran B."/>
            <person name="Rogers Y.-H."/>
            <person name="Friedman R."/>
            <person name="Venter J.C."/>
        </authorList>
    </citation>
    <scope>NUCLEOTIDE SEQUENCE [LARGE SCALE GENOMIC DNA]</scope>
    <source>
        <strain evidence="9 10">KT99</strain>
    </source>
</reference>
<comment type="caution">
    <text evidence="9">The sequence shown here is derived from an EMBL/GenBank/DDBJ whole genome shotgun (WGS) entry which is preliminary data.</text>
</comment>
<dbReference type="STRING" id="314608.KT99_18902"/>
<feature type="compositionally biased region" description="Low complexity" evidence="7">
    <location>
        <begin position="43"/>
        <end position="55"/>
    </location>
</feature>
<feature type="region of interest" description="Disordered" evidence="7">
    <location>
        <begin position="31"/>
        <end position="55"/>
    </location>
</feature>
<dbReference type="Proteomes" id="UP000005839">
    <property type="component" value="Unassembled WGS sequence"/>
</dbReference>
<proteinExistence type="predicted"/>
<keyword evidence="5" id="KW-0998">Cell outer membrane</keyword>
<keyword evidence="4" id="KW-0564">Palmitate</keyword>
<evidence type="ECO:0000256" key="2">
    <source>
        <dbReference type="ARBA" id="ARBA00022729"/>
    </source>
</evidence>
<keyword evidence="10" id="KW-1185">Reference proteome</keyword>
<dbReference type="NCBIfam" id="NF047847">
    <property type="entry name" value="SS_mature_LptM"/>
    <property type="match status" value="1"/>
</dbReference>
<evidence type="ECO:0000256" key="8">
    <source>
        <dbReference type="SAM" id="SignalP"/>
    </source>
</evidence>
<evidence type="ECO:0000256" key="3">
    <source>
        <dbReference type="ARBA" id="ARBA00023136"/>
    </source>
</evidence>
<evidence type="ECO:0000313" key="9">
    <source>
        <dbReference type="EMBL" id="EDQ02616.1"/>
    </source>
</evidence>
<dbReference type="EMBL" id="ABIC01000002">
    <property type="protein sequence ID" value="EDQ02616.1"/>
    <property type="molecule type" value="Genomic_DNA"/>
</dbReference>
<comment type="subcellular location">
    <subcellularLocation>
        <location evidence="1">Cell outer membrane</location>
        <topology evidence="1">Lipid-anchor</topology>
    </subcellularLocation>
</comment>
<dbReference type="InterPro" id="IPR032831">
    <property type="entry name" value="LptM_cons"/>
</dbReference>
<protein>
    <recommendedName>
        <fullName evidence="11">Lipoprotein</fullName>
    </recommendedName>
</protein>
<evidence type="ECO:0000256" key="1">
    <source>
        <dbReference type="ARBA" id="ARBA00004459"/>
    </source>
</evidence>
<evidence type="ECO:0000313" key="10">
    <source>
        <dbReference type="Proteomes" id="UP000005839"/>
    </source>
</evidence>
<evidence type="ECO:0000256" key="6">
    <source>
        <dbReference type="ARBA" id="ARBA00023288"/>
    </source>
</evidence>
<keyword evidence="2 8" id="KW-0732">Signal</keyword>
<dbReference type="AlphaFoldDB" id="A9CX78"/>
<name>A9CX78_9GAMM</name>
<evidence type="ECO:0008006" key="11">
    <source>
        <dbReference type="Google" id="ProtNLM"/>
    </source>
</evidence>
<keyword evidence="3" id="KW-0472">Membrane</keyword>
<evidence type="ECO:0000256" key="4">
    <source>
        <dbReference type="ARBA" id="ARBA00023139"/>
    </source>
</evidence>